<reference evidence="5 6" key="1">
    <citation type="submission" date="2017-10" db="EMBL/GenBank/DDBJ databases">
        <title>Analysis of the genome sequences of Rhizobium populations associated to common bean (phaseolus vulgaris).</title>
        <authorList>
            <person name="Bustos P."/>
            <person name="Santamaria R.I."/>
            <person name="Miranda-Sanchez F."/>
            <person name="Perez-Carrascal O."/>
            <person name="Juarez S."/>
            <person name="Lozano L."/>
            <person name="Martinez-Flores I."/>
            <person name="Vinuesa P."/>
            <person name="Martinez-Romero E."/>
            <person name="Cevallos M.A."/>
            <person name="Romero D."/>
            <person name="Davila G."/>
            <person name="Gonzalez V."/>
        </authorList>
    </citation>
    <scope>NUCLEOTIDE SEQUENCE [LARGE SCALE GENOMIC DNA]</scope>
    <source>
        <strain evidence="5 6">NXT3</strain>
        <plasmid evidence="6">Plasmid psfrenxt3a</plasmid>
    </source>
</reference>
<proteinExistence type="predicted"/>
<accession>A0A2L0HA20</accession>
<evidence type="ECO:0000313" key="6">
    <source>
        <dbReference type="Proteomes" id="UP000239340"/>
    </source>
</evidence>
<dbReference type="Pfam" id="PF01436">
    <property type="entry name" value="NHL"/>
    <property type="match status" value="1"/>
</dbReference>
<name>A0A2L0HA20_RHIFR</name>
<evidence type="ECO:0000256" key="1">
    <source>
        <dbReference type="ARBA" id="ARBA00022729"/>
    </source>
</evidence>
<evidence type="ECO:0000256" key="3">
    <source>
        <dbReference type="ARBA" id="ARBA00023180"/>
    </source>
</evidence>
<geneLocation type="plasmid" evidence="6">
    <name>psfrenxt3a</name>
</geneLocation>
<keyword evidence="1" id="KW-0732">Signal</keyword>
<keyword evidence="5" id="KW-0614">Plasmid</keyword>
<dbReference type="Gene3D" id="2.120.10.30">
    <property type="entry name" value="TolB, C-terminal domain"/>
    <property type="match status" value="1"/>
</dbReference>
<dbReference type="PROSITE" id="PS51125">
    <property type="entry name" value="NHL"/>
    <property type="match status" value="1"/>
</dbReference>
<gene>
    <name evidence="5" type="ORF">NXT3_PA00055</name>
</gene>
<dbReference type="Proteomes" id="UP000239340">
    <property type="component" value="Plasmid pSfreNXT3a"/>
</dbReference>
<keyword evidence="2" id="KW-0677">Repeat</keyword>
<dbReference type="SUPFAM" id="SSF101898">
    <property type="entry name" value="NHL repeat"/>
    <property type="match status" value="1"/>
</dbReference>
<organism evidence="5 6">
    <name type="scientific">Rhizobium fredii</name>
    <name type="common">Sinorhizobium fredii</name>
    <dbReference type="NCBI Taxonomy" id="380"/>
    <lineage>
        <taxon>Bacteria</taxon>
        <taxon>Pseudomonadati</taxon>
        <taxon>Pseudomonadota</taxon>
        <taxon>Alphaproteobacteria</taxon>
        <taxon>Hyphomicrobiales</taxon>
        <taxon>Rhizobiaceae</taxon>
        <taxon>Sinorhizobium/Ensifer group</taxon>
        <taxon>Sinorhizobium</taxon>
    </lineage>
</organism>
<keyword evidence="3" id="KW-0325">Glycoprotein</keyword>
<protein>
    <submittedName>
        <fullName evidence="5">NHL repeat-containing protein</fullName>
    </submittedName>
</protein>
<evidence type="ECO:0000256" key="2">
    <source>
        <dbReference type="ARBA" id="ARBA00022737"/>
    </source>
</evidence>
<feature type="repeat" description="NHL" evidence="4">
    <location>
        <begin position="168"/>
        <end position="207"/>
    </location>
</feature>
<evidence type="ECO:0000256" key="4">
    <source>
        <dbReference type="PROSITE-ProRule" id="PRU00504"/>
    </source>
</evidence>
<dbReference type="InterPro" id="IPR001258">
    <property type="entry name" value="NHL_repeat"/>
</dbReference>
<dbReference type="PANTHER" id="PTHR10680">
    <property type="entry name" value="PEPTIDYL-GLYCINE ALPHA-AMIDATING MONOOXYGENASE"/>
    <property type="match status" value="1"/>
</dbReference>
<dbReference type="InterPro" id="IPR011042">
    <property type="entry name" value="6-blade_b-propeller_TolB-like"/>
</dbReference>
<dbReference type="PANTHER" id="PTHR10680:SF38">
    <property type="entry name" value="BLL1368 PROTEIN"/>
    <property type="match status" value="1"/>
</dbReference>
<dbReference type="AlphaFoldDB" id="A0A2L0HA20"/>
<dbReference type="EMBL" id="CP024308">
    <property type="protein sequence ID" value="AUX78350.1"/>
    <property type="molecule type" value="Genomic_DNA"/>
</dbReference>
<sequence>MNSVRYEEIHEWGEERWESDVTGVAVDSRDRVYALRRGKDAVTILDPNGKILDRWGHECFSNRPHHISIGPDDKIYIADDGGHRLYVFDLDGRLLHTIGDGMASQTGYAEDGSPSADIPLEQVRGGAPFNRPTKVVLSPDGKLFASDGYRNCRVHRFSSDGALERSWGAFGADLGCFVIPHSVAIDSAGRVLVCDRENDRIQLFSQDSELLEAWDDVQRPTDVAMDQSGQLFVTELPRGPKDLKSWRLGPATEELPGRLTIRSKDGAISAHLSFPEFEFHAPHAVAVDSVGAIYVAEVPDSFAKYTGKTPRPQRCLRKFALRG</sequence>
<evidence type="ECO:0000313" key="5">
    <source>
        <dbReference type="EMBL" id="AUX78350.1"/>
    </source>
</evidence>